<dbReference type="Proteomes" id="UP000031386">
    <property type="component" value="Chromosome"/>
</dbReference>
<proteinExistence type="predicted"/>
<evidence type="ECO:0000256" key="1">
    <source>
        <dbReference type="SAM" id="MobiDB-lite"/>
    </source>
</evidence>
<evidence type="ECO:0000313" key="3">
    <source>
        <dbReference type="EMBL" id="MCZ7406875.1"/>
    </source>
</evidence>
<gene>
    <name evidence="4" type="ORF">NM222_03550</name>
    <name evidence="3" type="ORF">NND69_00625</name>
    <name evidence="2" type="ORF">NW74_04310</name>
</gene>
<protein>
    <submittedName>
        <fullName evidence="2">Uncharacterized protein</fullName>
    </submittedName>
</protein>
<dbReference type="RefSeq" id="WP_041954017.1">
    <property type="nucleotide sequence ID" value="NZ_CAJPUJ010000114.1"/>
</dbReference>
<reference evidence="2 5" key="1">
    <citation type="submission" date="2014-10" db="EMBL/GenBank/DDBJ databases">
        <title>Complete genome sequence of Parvimonas micra KCOM 1535 (= ChDC B708).</title>
        <authorList>
            <person name="Kook J.-K."/>
            <person name="Park S.-N."/>
            <person name="Lim Y.K."/>
            <person name="Roh H."/>
        </authorList>
    </citation>
    <scope>NUCLEOTIDE SEQUENCE [LARGE SCALE GENOMIC DNA]</scope>
    <source>
        <strain evidence="2">KCOM 1535</strain>
        <strain evidence="5">KCOM 1535 / ChDC B708</strain>
    </source>
</reference>
<dbReference type="EMBL" id="JANDZV010000001">
    <property type="protein sequence ID" value="MCZ7406875.1"/>
    <property type="molecule type" value="Genomic_DNA"/>
</dbReference>
<dbReference type="Proteomes" id="UP001210690">
    <property type="component" value="Chromosome"/>
</dbReference>
<dbReference type="OrthoDB" id="1701649at2"/>
<feature type="compositionally biased region" description="Basic residues" evidence="1">
    <location>
        <begin position="36"/>
        <end position="59"/>
    </location>
</feature>
<dbReference type="EMBL" id="CP009761">
    <property type="protein sequence ID" value="AIZ36609.1"/>
    <property type="molecule type" value="Genomic_DNA"/>
</dbReference>
<organism evidence="2 5">
    <name type="scientific">Parvimonas micra</name>
    <dbReference type="NCBI Taxonomy" id="33033"/>
    <lineage>
        <taxon>Bacteria</taxon>
        <taxon>Bacillati</taxon>
        <taxon>Bacillota</taxon>
        <taxon>Tissierellia</taxon>
        <taxon>Tissierellales</taxon>
        <taxon>Peptoniphilaceae</taxon>
        <taxon>Parvimonas</taxon>
    </lineage>
</organism>
<sequence length="169" mass="19240">MKKEKGFLSFIDDLKSEINNIKTQIDEVGIDERKSNHAKTSNKSKAKKNNKNKKNKSHKNNNFEDYESPEGTSVMTSTFEGNTLENYSYEGKTAMTTSIEGKSIMNTSIEGQGQMYNSRKTERVTLRKDIQSLDELIERKTKKFIIKGKESLSKAVLYSEIIGKPKSLK</sequence>
<keyword evidence="5" id="KW-1185">Reference proteome</keyword>
<evidence type="ECO:0000313" key="2">
    <source>
        <dbReference type="EMBL" id="AIZ36609.1"/>
    </source>
</evidence>
<dbReference type="Proteomes" id="UP001141458">
    <property type="component" value="Unassembled WGS sequence"/>
</dbReference>
<accession>A0A0B4S2E8</accession>
<feature type="region of interest" description="Disordered" evidence="1">
    <location>
        <begin position="27"/>
        <end position="77"/>
    </location>
</feature>
<evidence type="ECO:0000313" key="4">
    <source>
        <dbReference type="EMBL" id="WBB31566.1"/>
    </source>
</evidence>
<dbReference type="EMBL" id="CP101412">
    <property type="protein sequence ID" value="WBB31566.1"/>
    <property type="molecule type" value="Genomic_DNA"/>
</dbReference>
<dbReference type="STRING" id="33033.NW74_04310"/>
<reference evidence="3" key="2">
    <citation type="submission" date="2022-07" db="EMBL/GenBank/DDBJ databases">
        <title>Parvimonas micra travels from the subgingival sulcus of the human oral cavity to the colorectal adenocarcinoma.</title>
        <authorList>
            <person name="Conde-Perez K."/>
            <person name="Buetas E."/>
            <person name="Aja-Macaya P."/>
            <person name="Martin-De Arribas E."/>
            <person name="Iglesias-Corras I."/>
            <person name="Trigo-Tasende N."/>
            <person name="Nasser-Ali M."/>
            <person name="Estevez L.S."/>
            <person name="Rumbo-Feal S."/>
            <person name="Otero-Alen B."/>
            <person name="Noguera J.F."/>
            <person name="Concha A."/>
            <person name="Pardinas-Lopez S."/>
            <person name="Carda-Dieguez M."/>
            <person name="Gomez-Randulfe I."/>
            <person name="Martinez-Lago N."/>
            <person name="Ladra S."/>
            <person name="Aparicio L.A."/>
            <person name="Bou G."/>
            <person name="Mira A."/>
            <person name="Vallejo J.A."/>
            <person name="Poza M."/>
        </authorList>
    </citation>
    <scope>NUCLEOTIDE SEQUENCE</scope>
    <source>
        <strain evidence="4">PM102KC-G-1</strain>
        <strain evidence="3">PM79KC-AC-4</strain>
    </source>
</reference>
<name>A0A0B4S2E8_9FIRM</name>
<evidence type="ECO:0000313" key="5">
    <source>
        <dbReference type="Proteomes" id="UP000031386"/>
    </source>
</evidence>
<dbReference type="KEGG" id="pmic:NW74_04310"/>
<dbReference type="AlphaFoldDB" id="A0A0B4S2E8"/>